<dbReference type="Proteomes" id="UP001201549">
    <property type="component" value="Unassembled WGS sequence"/>
</dbReference>
<comment type="caution">
    <text evidence="2">The sequence shown here is derived from an EMBL/GenBank/DDBJ whole genome shotgun (WGS) entry which is preliminary data.</text>
</comment>
<evidence type="ECO:0000313" key="3">
    <source>
        <dbReference type="Proteomes" id="UP001201549"/>
    </source>
</evidence>
<dbReference type="Pfam" id="PF22481">
    <property type="entry name" value="DUF6985"/>
    <property type="match status" value="1"/>
</dbReference>
<evidence type="ECO:0000259" key="1">
    <source>
        <dbReference type="Pfam" id="PF22481"/>
    </source>
</evidence>
<gene>
    <name evidence="2" type="ORF">L9G74_01730</name>
</gene>
<dbReference type="RefSeq" id="WP_238894551.1">
    <property type="nucleotide sequence ID" value="NZ_JAKOGG010000001.1"/>
</dbReference>
<feature type="domain" description="DUF6985" evidence="1">
    <location>
        <begin position="7"/>
        <end position="150"/>
    </location>
</feature>
<accession>A0ABT2FFT9</accession>
<sequence length="152" mass="17812">MHPFDQLVFKDFDWNLDLYHPLMDAEITLSVDTEDEQPPAAWQRAVYDEFMQHSERLTIDVFQAIFDYYQSVAAEYRQQYQHGDWQQALPEISQVDEIKPLLTPTGIVVPELFPDDREIGLLFECSWEPEHGLAVKIQHNQVVEVGFQDICI</sequence>
<dbReference type="InterPro" id="IPR054254">
    <property type="entry name" value="DUF6985"/>
</dbReference>
<keyword evidence="3" id="KW-1185">Reference proteome</keyword>
<dbReference type="EMBL" id="JAKOGG010000001">
    <property type="protein sequence ID" value="MCS4555149.1"/>
    <property type="molecule type" value="Genomic_DNA"/>
</dbReference>
<organism evidence="2 3">
    <name type="scientific">Shewanella electrica</name>
    <dbReference type="NCBI Taxonomy" id="515560"/>
    <lineage>
        <taxon>Bacteria</taxon>
        <taxon>Pseudomonadati</taxon>
        <taxon>Pseudomonadota</taxon>
        <taxon>Gammaproteobacteria</taxon>
        <taxon>Alteromonadales</taxon>
        <taxon>Shewanellaceae</taxon>
        <taxon>Shewanella</taxon>
    </lineage>
</organism>
<reference evidence="3" key="1">
    <citation type="submission" date="2023-07" db="EMBL/GenBank/DDBJ databases">
        <title>Shewanella mangrovi sp. nov., an acetaldehyde- degrading bacterium isolated from mangrove sediment.</title>
        <authorList>
            <person name="Liu Y."/>
        </authorList>
    </citation>
    <scope>NUCLEOTIDE SEQUENCE [LARGE SCALE GENOMIC DNA]</scope>
    <source>
        <strain evidence="3">C32</strain>
    </source>
</reference>
<proteinExistence type="predicted"/>
<evidence type="ECO:0000313" key="2">
    <source>
        <dbReference type="EMBL" id="MCS4555149.1"/>
    </source>
</evidence>
<protein>
    <recommendedName>
        <fullName evidence="1">DUF6985 domain-containing protein</fullName>
    </recommendedName>
</protein>
<name>A0ABT2FFT9_9GAMM</name>